<evidence type="ECO:0000256" key="1">
    <source>
        <dbReference type="ARBA" id="ARBA00001946"/>
    </source>
</evidence>
<dbReference type="Proteomes" id="UP000240830">
    <property type="component" value="Unassembled WGS sequence"/>
</dbReference>
<evidence type="ECO:0000256" key="9">
    <source>
        <dbReference type="ARBA" id="ARBA00022679"/>
    </source>
</evidence>
<protein>
    <recommendedName>
        <fullName evidence="7">Phosphatidate cytidylyltransferase, mitochondrial</fullName>
        <ecNumber evidence="6">2.7.7.41</ecNumber>
    </recommendedName>
    <alternativeName>
        <fullName evidence="18">CDP-diacylglycerol synthase</fullName>
    </alternativeName>
</protein>
<evidence type="ECO:0000256" key="14">
    <source>
        <dbReference type="ARBA" id="ARBA00023128"/>
    </source>
</evidence>
<reference evidence="19 20" key="1">
    <citation type="submission" date="2016-10" db="EMBL/GenBank/DDBJ databases">
        <title>The genome of Paramicrosporidium saccamoebae is the missing link in understanding Cryptomycota and Microsporidia evolution.</title>
        <authorList>
            <person name="Quandt C.A."/>
            <person name="Beaudet D."/>
            <person name="Corsaro D."/>
            <person name="Michel R."/>
            <person name="Corradi N."/>
            <person name="James T."/>
        </authorList>
    </citation>
    <scope>NUCLEOTIDE SEQUENCE [LARGE SCALE GENOMIC DNA]</scope>
    <source>
        <strain evidence="19 20">KSL3</strain>
    </source>
</reference>
<dbReference type="Pfam" id="PF09139">
    <property type="entry name" value="Tam41_Mmp37"/>
    <property type="match status" value="1"/>
</dbReference>
<keyword evidence="9" id="KW-0808">Transferase</keyword>
<keyword evidence="14" id="KW-0496">Mitochondrion</keyword>
<keyword evidence="17" id="KW-1208">Phospholipid metabolism</keyword>
<dbReference type="EC" id="2.7.7.41" evidence="6"/>
<dbReference type="STRING" id="1246581.A0A2H9TGQ2"/>
<comment type="subcellular location">
    <subcellularLocation>
        <location evidence="2">Mitochondrion inner membrane</location>
        <topology evidence="2">Peripheral membrane protein</topology>
        <orientation evidence="2">Matrix side</orientation>
    </subcellularLocation>
</comment>
<evidence type="ECO:0000256" key="6">
    <source>
        <dbReference type="ARBA" id="ARBA00012487"/>
    </source>
</evidence>
<accession>A0A2H9TGQ2</accession>
<evidence type="ECO:0000256" key="4">
    <source>
        <dbReference type="ARBA" id="ARBA00005189"/>
    </source>
</evidence>
<dbReference type="EMBL" id="MTSL01000200">
    <property type="protein sequence ID" value="PJF16954.1"/>
    <property type="molecule type" value="Genomic_DNA"/>
</dbReference>
<keyword evidence="10" id="KW-0548">Nucleotidyltransferase</keyword>
<dbReference type="PANTHER" id="PTHR13619:SF0">
    <property type="entry name" value="PHOSPHATIDATE CYTIDYLYLTRANSFERASE, MITOCHONDRIAL"/>
    <property type="match status" value="1"/>
</dbReference>
<proteinExistence type="inferred from homology"/>
<comment type="pathway">
    <text evidence="3">Phospholipid metabolism; CDP-diacylglycerol biosynthesis; CDP-diacylglycerol from sn-glycerol 3-phosphate: step 3/3.</text>
</comment>
<evidence type="ECO:0000256" key="17">
    <source>
        <dbReference type="ARBA" id="ARBA00023264"/>
    </source>
</evidence>
<dbReference type="GO" id="GO:0016024">
    <property type="term" value="P:CDP-diacylglycerol biosynthetic process"/>
    <property type="evidence" value="ECO:0007669"/>
    <property type="project" value="UniProtKB-UniPathway"/>
</dbReference>
<comment type="pathway">
    <text evidence="4">Lipid metabolism.</text>
</comment>
<comment type="similarity">
    <text evidence="5">Belongs to the TAM41 family.</text>
</comment>
<evidence type="ECO:0000256" key="15">
    <source>
        <dbReference type="ARBA" id="ARBA00023136"/>
    </source>
</evidence>
<evidence type="ECO:0000256" key="11">
    <source>
        <dbReference type="ARBA" id="ARBA00022792"/>
    </source>
</evidence>
<keyword evidence="11" id="KW-0999">Mitochondrion inner membrane</keyword>
<keyword evidence="12" id="KW-0460">Magnesium</keyword>
<keyword evidence="8" id="KW-0444">Lipid biosynthesis</keyword>
<evidence type="ECO:0000256" key="7">
    <source>
        <dbReference type="ARBA" id="ARBA00018337"/>
    </source>
</evidence>
<evidence type="ECO:0000313" key="20">
    <source>
        <dbReference type="Proteomes" id="UP000240830"/>
    </source>
</evidence>
<evidence type="ECO:0000256" key="18">
    <source>
        <dbReference type="ARBA" id="ARBA00029893"/>
    </source>
</evidence>
<dbReference type="OrthoDB" id="341477at2759"/>
<dbReference type="PANTHER" id="PTHR13619">
    <property type="entry name" value="PHOSPHATIDATE CYTIDYLYLTRANSFERASE, MITOCHONDRIAL"/>
    <property type="match status" value="1"/>
</dbReference>
<evidence type="ECO:0000256" key="3">
    <source>
        <dbReference type="ARBA" id="ARBA00005119"/>
    </source>
</evidence>
<name>A0A2H9TGQ2_9FUNG</name>
<evidence type="ECO:0000256" key="5">
    <source>
        <dbReference type="ARBA" id="ARBA00005458"/>
    </source>
</evidence>
<evidence type="ECO:0000256" key="2">
    <source>
        <dbReference type="ARBA" id="ARBA00004443"/>
    </source>
</evidence>
<comment type="cofactor">
    <cofactor evidence="1">
        <name>Mg(2+)</name>
        <dbReference type="ChEBI" id="CHEBI:18420"/>
    </cofactor>
</comment>
<keyword evidence="16" id="KW-0594">Phospholipid biosynthesis</keyword>
<dbReference type="AlphaFoldDB" id="A0A2H9TGQ2"/>
<dbReference type="UniPathway" id="UPA00557">
    <property type="reaction ID" value="UER00614"/>
</dbReference>
<evidence type="ECO:0000256" key="16">
    <source>
        <dbReference type="ARBA" id="ARBA00023209"/>
    </source>
</evidence>
<evidence type="ECO:0000256" key="10">
    <source>
        <dbReference type="ARBA" id="ARBA00022695"/>
    </source>
</evidence>
<dbReference type="GO" id="GO:0005743">
    <property type="term" value="C:mitochondrial inner membrane"/>
    <property type="evidence" value="ECO:0007669"/>
    <property type="project" value="UniProtKB-SubCell"/>
</dbReference>
<dbReference type="GO" id="GO:0032049">
    <property type="term" value="P:cardiolipin biosynthetic process"/>
    <property type="evidence" value="ECO:0007669"/>
    <property type="project" value="InterPro"/>
</dbReference>
<keyword evidence="15" id="KW-0472">Membrane</keyword>
<comment type="caution">
    <text evidence="19">The sequence shown here is derived from an EMBL/GenBank/DDBJ whole genome shotgun (WGS) entry which is preliminary data.</text>
</comment>
<keyword evidence="13" id="KW-0443">Lipid metabolism</keyword>
<dbReference type="InterPro" id="IPR015222">
    <property type="entry name" value="Tam41"/>
</dbReference>
<dbReference type="GO" id="GO:0004605">
    <property type="term" value="F:phosphatidate cytidylyltransferase activity"/>
    <property type="evidence" value="ECO:0007669"/>
    <property type="project" value="UniProtKB-EC"/>
</dbReference>
<organism evidence="19 20">
    <name type="scientific">Paramicrosporidium saccamoebae</name>
    <dbReference type="NCBI Taxonomy" id="1246581"/>
    <lineage>
        <taxon>Eukaryota</taxon>
        <taxon>Fungi</taxon>
        <taxon>Fungi incertae sedis</taxon>
        <taxon>Cryptomycota</taxon>
        <taxon>Cryptomycota incertae sedis</taxon>
        <taxon>Paramicrosporidium</taxon>
    </lineage>
</organism>
<evidence type="ECO:0000256" key="8">
    <source>
        <dbReference type="ARBA" id="ARBA00022516"/>
    </source>
</evidence>
<evidence type="ECO:0000256" key="13">
    <source>
        <dbReference type="ARBA" id="ARBA00023098"/>
    </source>
</evidence>
<evidence type="ECO:0000313" key="19">
    <source>
        <dbReference type="EMBL" id="PJF16954.1"/>
    </source>
</evidence>
<gene>
    <name evidence="19" type="ORF">PSACC_03237</name>
</gene>
<evidence type="ECO:0000256" key="12">
    <source>
        <dbReference type="ARBA" id="ARBA00022842"/>
    </source>
</evidence>
<sequence>MLDFIFVVADPLAWHYENRQRHPTHYHHPSSLDGFLQYSAAGLYYVPSVVVGGQRIKYGVIATASFQADMRHWTTLYVAGRLHKSVRIFHGTTDLLAENRMHAMRASLLSLGGRFSLRDFLQCVVRISYCGDPRMGWAEDPHKVGRILDGQYDELAEIYSKLLTLDAETVQSGDYYNQVDAWWD</sequence>
<keyword evidence="20" id="KW-1185">Reference proteome</keyword>